<sequence>FFIVGFCSIVDGVISSVLLLFLATFFVAIHFWCRRRFSDFERFFRLAELRGSGRHVNYTSGHVHGGIGNGYGSKMTSNNDITSTQMAQESLARKAKHQPSTFQVVLEMCGEKYANSTTILVTNMPTIVVTPIKSKELKSATSVIKFIELKIKMRCPKKYLRIYFPDIICSFCS</sequence>
<dbReference type="Proteomes" id="UP000023152">
    <property type="component" value="Unassembled WGS sequence"/>
</dbReference>
<proteinExistence type="predicted"/>
<feature type="non-terminal residue" evidence="2">
    <location>
        <position position="1"/>
    </location>
</feature>
<evidence type="ECO:0000313" key="2">
    <source>
        <dbReference type="EMBL" id="ETO32377.1"/>
    </source>
</evidence>
<keyword evidence="1" id="KW-0812">Transmembrane</keyword>
<keyword evidence="1" id="KW-1133">Transmembrane helix</keyword>
<dbReference type="EMBL" id="ASPP01004245">
    <property type="protein sequence ID" value="ETO32377.1"/>
    <property type="molecule type" value="Genomic_DNA"/>
</dbReference>
<organism evidence="2 3">
    <name type="scientific">Reticulomyxa filosa</name>
    <dbReference type="NCBI Taxonomy" id="46433"/>
    <lineage>
        <taxon>Eukaryota</taxon>
        <taxon>Sar</taxon>
        <taxon>Rhizaria</taxon>
        <taxon>Retaria</taxon>
        <taxon>Foraminifera</taxon>
        <taxon>Monothalamids</taxon>
        <taxon>Reticulomyxidae</taxon>
        <taxon>Reticulomyxa</taxon>
    </lineage>
</organism>
<keyword evidence="1" id="KW-0472">Membrane</keyword>
<gene>
    <name evidence="2" type="ORF">RFI_04740</name>
</gene>
<evidence type="ECO:0000313" key="3">
    <source>
        <dbReference type="Proteomes" id="UP000023152"/>
    </source>
</evidence>
<dbReference type="AlphaFoldDB" id="X6P476"/>
<keyword evidence="3" id="KW-1185">Reference proteome</keyword>
<reference evidence="2 3" key="1">
    <citation type="journal article" date="2013" name="Curr. Biol.">
        <title>The Genome of the Foraminiferan Reticulomyxa filosa.</title>
        <authorList>
            <person name="Glockner G."/>
            <person name="Hulsmann N."/>
            <person name="Schleicher M."/>
            <person name="Noegel A.A."/>
            <person name="Eichinger L."/>
            <person name="Gallinger C."/>
            <person name="Pawlowski J."/>
            <person name="Sierra R."/>
            <person name="Euteneuer U."/>
            <person name="Pillet L."/>
            <person name="Moustafa A."/>
            <person name="Platzer M."/>
            <person name="Groth M."/>
            <person name="Szafranski K."/>
            <person name="Schliwa M."/>
        </authorList>
    </citation>
    <scope>NUCLEOTIDE SEQUENCE [LARGE SCALE GENOMIC DNA]</scope>
</reference>
<name>X6P476_RETFI</name>
<evidence type="ECO:0000256" key="1">
    <source>
        <dbReference type="SAM" id="Phobius"/>
    </source>
</evidence>
<comment type="caution">
    <text evidence="2">The sequence shown here is derived from an EMBL/GenBank/DDBJ whole genome shotgun (WGS) entry which is preliminary data.</text>
</comment>
<protein>
    <submittedName>
        <fullName evidence="2">Uncharacterized protein</fullName>
    </submittedName>
</protein>
<accession>X6P476</accession>
<feature type="transmembrane region" description="Helical" evidence="1">
    <location>
        <begin position="12"/>
        <end position="33"/>
    </location>
</feature>